<dbReference type="STRING" id="1182568.SU48_01370"/>
<gene>
    <name evidence="2" type="ORF">SU48_01370</name>
</gene>
<reference evidence="2 3" key="1">
    <citation type="submission" date="2015-01" db="EMBL/GenBank/DDBJ databases">
        <title>Deinococcus puniceus/DY1/ whole genome sequencing.</title>
        <authorList>
            <person name="Kim M.K."/>
            <person name="Srinivasan S."/>
            <person name="Lee J.-J."/>
        </authorList>
    </citation>
    <scope>NUCLEOTIDE SEQUENCE [LARGE SCALE GENOMIC DNA]</scope>
    <source>
        <strain evidence="2 3">DY1</strain>
    </source>
</reference>
<feature type="chain" id="PRO_5008000426" evidence="1">
    <location>
        <begin position="22"/>
        <end position="212"/>
    </location>
</feature>
<keyword evidence="1" id="KW-0732">Signal</keyword>
<organism evidence="2 3">
    <name type="scientific">Deinococcus puniceus</name>
    <dbReference type="NCBI Taxonomy" id="1182568"/>
    <lineage>
        <taxon>Bacteria</taxon>
        <taxon>Thermotogati</taxon>
        <taxon>Deinococcota</taxon>
        <taxon>Deinococci</taxon>
        <taxon>Deinococcales</taxon>
        <taxon>Deinococcaceae</taxon>
        <taxon>Deinococcus</taxon>
    </lineage>
</organism>
<dbReference type="KEGG" id="dpu:SU48_01370"/>
<protein>
    <submittedName>
        <fullName evidence="2">Uncharacterized protein</fullName>
    </submittedName>
</protein>
<dbReference type="AlphaFoldDB" id="A0A172T6Q1"/>
<proteinExistence type="predicted"/>
<dbReference type="Proteomes" id="UP000077363">
    <property type="component" value="Chromosome"/>
</dbReference>
<dbReference type="RefSeq" id="WP_064013682.1">
    <property type="nucleotide sequence ID" value="NZ_CP011387.1"/>
</dbReference>
<dbReference type="OrthoDB" id="65574at2"/>
<keyword evidence="3" id="KW-1185">Reference proteome</keyword>
<evidence type="ECO:0000313" key="3">
    <source>
        <dbReference type="Proteomes" id="UP000077363"/>
    </source>
</evidence>
<sequence>MPNIRAAFFLASVLLSGVAAAAPPLSLSTQNGVTTLGGKVAGWKLGTRGLAFSTFRGELTRGKIDAGGTFQIALPSPAQLRTLTQNVGDMYDVVGCDDQSSDFDIVGRDAALYWLPQLSVMKAPPNPKLPYERGDIYNLSSTGKDELRLLYSTDYTTIRVNISCTAWGDDKSVYYNLNVAPGWNMVLDRVGSETFIEDAPESLETRWLYGVR</sequence>
<dbReference type="EMBL" id="CP011387">
    <property type="protein sequence ID" value="ANE42634.1"/>
    <property type="molecule type" value="Genomic_DNA"/>
</dbReference>
<dbReference type="PATRIC" id="fig|1182568.3.peg.280"/>
<feature type="signal peptide" evidence="1">
    <location>
        <begin position="1"/>
        <end position="21"/>
    </location>
</feature>
<accession>A0A172T6Q1</accession>
<evidence type="ECO:0000256" key="1">
    <source>
        <dbReference type="SAM" id="SignalP"/>
    </source>
</evidence>
<evidence type="ECO:0000313" key="2">
    <source>
        <dbReference type="EMBL" id="ANE42634.1"/>
    </source>
</evidence>
<name>A0A172T6Q1_9DEIO</name>